<gene>
    <name evidence="2" type="ORF">FIE12Z_7439</name>
</gene>
<feature type="compositionally biased region" description="Polar residues" evidence="1">
    <location>
        <begin position="279"/>
        <end position="297"/>
    </location>
</feature>
<sequence>MPDPIDASTQHGAGDSNNGAGPTKPSLRILDLGSSSHATREEDLANGPLLLGLGYGQEDHIPYPEMAMSSQTSEQERSEDIILPLMPLRMPRVLATESVTVPTASQSGPSFSTTTESLAPATQSVLEKLSELKKQRVALFPWSFEFSWQDCGLCFGDELLEHTKTPGDHYSRANPGSERTLLQAHDLTTEFTAHDVLDDDFVPPSMAGVGGFLEHSSLTGYLEDLEVASSLSSILDSDVATEAFEKDLLMKRFTDWAIEQLVDDFFRSHAPRSSKGRATGTSQQNIQVASDNRANGSQGIGRQGNARPNGGKRKALGGDEGSEDENYEDKKRKRSGTEVVEDTQRWACPFVKWNPDIFKCGVGPKTITELKGHIERIHWVAHCRKCWMGYPKGQDDLDHGCFPTETRSNVLPGFITHEMRNEIRQRETSRLSHEQQWHRIYSVLFPNERCDNPYLDKANDKSFWTVENWVSQSTNQKRIEELLSQSELRGKYRKEARHVIYDGIFPMLIQDCDRRDEECTELTQDASRDESPEVEPPAGGLIEGSGSEEPTTALDSMPQPFQLCHGETDALEPAQQSMLDLQTFAEELPADSNTLGYSLNLTEPEDPLGSFKPEYSQFYLSETPSMPSDVNLDSDFQFSGLNPNETQSGTMMEMNDFNWPDLSAMMSFPDELQL</sequence>
<dbReference type="Proteomes" id="UP000265631">
    <property type="component" value="Unassembled WGS sequence"/>
</dbReference>
<protein>
    <recommendedName>
        <fullName evidence="4">C2H2-type domain-containing protein</fullName>
    </recommendedName>
</protein>
<dbReference type="AlphaFoldDB" id="A0A395MJZ3"/>
<dbReference type="EMBL" id="PXXK01000214">
    <property type="protein sequence ID" value="RFN48272.1"/>
    <property type="molecule type" value="Genomic_DNA"/>
</dbReference>
<accession>A0A395MJZ3</accession>
<name>A0A395MJZ3_9HYPO</name>
<feature type="region of interest" description="Disordered" evidence="1">
    <location>
        <begin position="1"/>
        <end position="34"/>
    </location>
</feature>
<evidence type="ECO:0008006" key="4">
    <source>
        <dbReference type="Google" id="ProtNLM"/>
    </source>
</evidence>
<comment type="caution">
    <text evidence="2">The sequence shown here is derived from an EMBL/GenBank/DDBJ whole genome shotgun (WGS) entry which is preliminary data.</text>
</comment>
<organism evidence="2 3">
    <name type="scientific">Fusarium flagelliforme</name>
    <dbReference type="NCBI Taxonomy" id="2675880"/>
    <lineage>
        <taxon>Eukaryota</taxon>
        <taxon>Fungi</taxon>
        <taxon>Dikarya</taxon>
        <taxon>Ascomycota</taxon>
        <taxon>Pezizomycotina</taxon>
        <taxon>Sordariomycetes</taxon>
        <taxon>Hypocreomycetidae</taxon>
        <taxon>Hypocreales</taxon>
        <taxon>Nectriaceae</taxon>
        <taxon>Fusarium</taxon>
        <taxon>Fusarium incarnatum-equiseti species complex</taxon>
    </lineage>
</organism>
<feature type="compositionally biased region" description="Polar residues" evidence="1">
    <location>
        <begin position="7"/>
        <end position="20"/>
    </location>
</feature>
<evidence type="ECO:0000256" key="1">
    <source>
        <dbReference type="SAM" id="MobiDB-lite"/>
    </source>
</evidence>
<reference evidence="2 3" key="1">
    <citation type="journal article" date="2018" name="PLoS Pathog.">
        <title>Evolution of structural diversity of trichothecenes, a family of toxins produced by plant pathogenic and entomopathogenic fungi.</title>
        <authorList>
            <person name="Proctor R.H."/>
            <person name="McCormick S.P."/>
            <person name="Kim H.S."/>
            <person name="Cardoza R.E."/>
            <person name="Stanley A.M."/>
            <person name="Lindo L."/>
            <person name="Kelly A."/>
            <person name="Brown D.W."/>
            <person name="Lee T."/>
            <person name="Vaughan M.M."/>
            <person name="Alexander N.J."/>
            <person name="Busman M."/>
            <person name="Gutierrez S."/>
        </authorList>
    </citation>
    <scope>NUCLEOTIDE SEQUENCE [LARGE SCALE GENOMIC DNA]</scope>
    <source>
        <strain evidence="2 3">NRRL 13405</strain>
    </source>
</reference>
<feature type="region of interest" description="Disordered" evidence="1">
    <location>
        <begin position="518"/>
        <end position="554"/>
    </location>
</feature>
<dbReference type="PANTHER" id="PTHR38166">
    <property type="entry name" value="C2H2-TYPE DOMAIN-CONTAINING PROTEIN-RELATED"/>
    <property type="match status" value="1"/>
</dbReference>
<evidence type="ECO:0000313" key="2">
    <source>
        <dbReference type="EMBL" id="RFN48272.1"/>
    </source>
</evidence>
<dbReference type="PANTHER" id="PTHR38166:SF1">
    <property type="entry name" value="C2H2-TYPE DOMAIN-CONTAINING PROTEIN"/>
    <property type="match status" value="1"/>
</dbReference>
<evidence type="ECO:0000313" key="3">
    <source>
        <dbReference type="Proteomes" id="UP000265631"/>
    </source>
</evidence>
<feature type="region of interest" description="Disordered" evidence="1">
    <location>
        <begin position="271"/>
        <end position="338"/>
    </location>
</feature>
<keyword evidence="3" id="KW-1185">Reference proteome</keyword>
<proteinExistence type="predicted"/>